<dbReference type="SUPFAM" id="SSF48403">
    <property type="entry name" value="Ankyrin repeat"/>
    <property type="match status" value="1"/>
</dbReference>
<dbReference type="AlphaFoldDB" id="A0A383VC87"/>
<evidence type="ECO:0000313" key="1">
    <source>
        <dbReference type="EMBL" id="SZX63178.1"/>
    </source>
</evidence>
<dbReference type="GO" id="GO:0090391">
    <property type="term" value="P:granum assembly"/>
    <property type="evidence" value="ECO:0007669"/>
    <property type="project" value="InterPro"/>
</dbReference>
<dbReference type="Proteomes" id="UP000256970">
    <property type="component" value="Unassembled WGS sequence"/>
</dbReference>
<sequence>MAAMTFSTSVRCFKSTTRPSRAAARPQRVLPAVQRVPGTRDVRAAFFNFSKLRTDSSDAGIYGSQGRNDFTTDDVEHYFNYMGMLAVEGTYDRMEQMLSSGLDPVDVLLLMAASENDLPKIEELLAAGADVSVTDSENRTPLELATKEEALAALRAAKK</sequence>
<accession>A0A383VC87</accession>
<dbReference type="GO" id="GO:0006886">
    <property type="term" value="P:intracellular protein transport"/>
    <property type="evidence" value="ECO:0007669"/>
    <property type="project" value="InterPro"/>
</dbReference>
<dbReference type="EMBL" id="FNXT01000286">
    <property type="protein sequence ID" value="SZX63178.1"/>
    <property type="molecule type" value="Genomic_DNA"/>
</dbReference>
<keyword evidence="2" id="KW-1185">Reference proteome</keyword>
<organism evidence="1 2">
    <name type="scientific">Tetradesmus obliquus</name>
    <name type="common">Green alga</name>
    <name type="synonym">Acutodesmus obliquus</name>
    <dbReference type="NCBI Taxonomy" id="3088"/>
    <lineage>
        <taxon>Eukaryota</taxon>
        <taxon>Viridiplantae</taxon>
        <taxon>Chlorophyta</taxon>
        <taxon>core chlorophytes</taxon>
        <taxon>Chlorophyceae</taxon>
        <taxon>CS clade</taxon>
        <taxon>Sphaeropleales</taxon>
        <taxon>Scenedesmaceae</taxon>
        <taxon>Tetradesmus</taxon>
    </lineage>
</organism>
<dbReference type="GO" id="GO:0009941">
    <property type="term" value="C:chloroplast envelope"/>
    <property type="evidence" value="ECO:0007669"/>
    <property type="project" value="TreeGrafter"/>
</dbReference>
<dbReference type="PANTHER" id="PTHR47317">
    <property type="entry name" value="PROTEIN LHCP TRANSLOCATION DEFECT"/>
    <property type="match status" value="1"/>
</dbReference>
<dbReference type="GO" id="GO:0009570">
    <property type="term" value="C:chloroplast stroma"/>
    <property type="evidence" value="ECO:0007669"/>
    <property type="project" value="InterPro"/>
</dbReference>
<dbReference type="InterPro" id="IPR036770">
    <property type="entry name" value="Ankyrin_rpt-contain_sf"/>
</dbReference>
<dbReference type="PANTHER" id="PTHR47317:SF1">
    <property type="entry name" value="PROTEIN LHCP TRANSLOCATION DEFECT"/>
    <property type="match status" value="1"/>
</dbReference>
<name>A0A383VC87_TETOB</name>
<gene>
    <name evidence="1" type="ORF">BQ4739_LOCUS3735</name>
</gene>
<proteinExistence type="predicted"/>
<dbReference type="Gene3D" id="1.25.40.20">
    <property type="entry name" value="Ankyrin repeat-containing domain"/>
    <property type="match status" value="1"/>
</dbReference>
<dbReference type="InterPro" id="IPR044242">
    <property type="entry name" value="LTD-like"/>
</dbReference>
<evidence type="ECO:0000313" key="2">
    <source>
        <dbReference type="Proteomes" id="UP000256970"/>
    </source>
</evidence>
<reference evidence="1 2" key="1">
    <citation type="submission" date="2016-10" db="EMBL/GenBank/DDBJ databases">
        <authorList>
            <person name="Cai Z."/>
        </authorList>
    </citation>
    <scope>NUCLEOTIDE SEQUENCE [LARGE SCALE GENOMIC DNA]</scope>
</reference>
<protein>
    <submittedName>
        <fullName evidence="1">Uncharacterized protein</fullName>
    </submittedName>
</protein>